<protein>
    <submittedName>
        <fullName evidence="3">Uncharacterized protein YecT (DUF1311 family)</fullName>
    </submittedName>
</protein>
<dbReference type="Pfam" id="PF07007">
    <property type="entry name" value="LprI"/>
    <property type="match status" value="1"/>
</dbReference>
<proteinExistence type="predicted"/>
<keyword evidence="4" id="KW-1185">Reference proteome</keyword>
<name>A0ABU0IFW1_9HYPH</name>
<organism evidence="3 4">
    <name type="scientific">Rhizobium paknamense</name>
    <dbReference type="NCBI Taxonomy" id="1206817"/>
    <lineage>
        <taxon>Bacteria</taxon>
        <taxon>Pseudomonadati</taxon>
        <taxon>Pseudomonadota</taxon>
        <taxon>Alphaproteobacteria</taxon>
        <taxon>Hyphomicrobiales</taxon>
        <taxon>Rhizobiaceae</taxon>
        <taxon>Rhizobium/Agrobacterium group</taxon>
        <taxon>Rhizobium</taxon>
    </lineage>
</organism>
<dbReference type="EMBL" id="JAUSWH010000012">
    <property type="protein sequence ID" value="MDQ0457153.1"/>
    <property type="molecule type" value="Genomic_DNA"/>
</dbReference>
<evidence type="ECO:0000256" key="1">
    <source>
        <dbReference type="SAM" id="SignalP"/>
    </source>
</evidence>
<keyword evidence="1" id="KW-0732">Signal</keyword>
<dbReference type="Gene3D" id="1.20.1270.180">
    <property type="match status" value="1"/>
</dbReference>
<gene>
    <name evidence="3" type="ORF">QO005_003500</name>
</gene>
<reference evidence="3 4" key="1">
    <citation type="submission" date="2023-07" db="EMBL/GenBank/DDBJ databases">
        <title>Genomic Encyclopedia of Type Strains, Phase IV (KMG-IV): sequencing the most valuable type-strain genomes for metagenomic binning, comparative biology and taxonomic classification.</title>
        <authorList>
            <person name="Goeker M."/>
        </authorList>
    </citation>
    <scope>NUCLEOTIDE SEQUENCE [LARGE SCALE GENOMIC DNA]</scope>
    <source>
        <strain evidence="3 4">DSM 100301</strain>
    </source>
</reference>
<feature type="chain" id="PRO_5045842333" evidence="1">
    <location>
        <begin position="22"/>
        <end position="140"/>
    </location>
</feature>
<feature type="domain" description="Lysozyme inhibitor LprI-like N-terminal" evidence="2">
    <location>
        <begin position="28"/>
        <end position="131"/>
    </location>
</feature>
<feature type="signal peptide" evidence="1">
    <location>
        <begin position="1"/>
        <end position="21"/>
    </location>
</feature>
<dbReference type="PANTHER" id="PTHR39176:SF1">
    <property type="entry name" value="PERIPLASMIC PROTEIN"/>
    <property type="match status" value="1"/>
</dbReference>
<evidence type="ECO:0000259" key="2">
    <source>
        <dbReference type="Pfam" id="PF07007"/>
    </source>
</evidence>
<comment type="caution">
    <text evidence="3">The sequence shown here is derived from an EMBL/GenBank/DDBJ whole genome shotgun (WGS) entry which is preliminary data.</text>
</comment>
<evidence type="ECO:0000313" key="3">
    <source>
        <dbReference type="EMBL" id="MDQ0457153.1"/>
    </source>
</evidence>
<accession>A0ABU0IFW1</accession>
<dbReference type="RefSeq" id="WP_307159334.1">
    <property type="nucleotide sequence ID" value="NZ_JAUSWH010000012.1"/>
</dbReference>
<sequence>MKGAFLAAGLLLLSLAGAAQAQQPKFNCTDPQTQQDMNFCAGEDYGRADKDLNRVYKRAIAWAQEQDAYWKDTDEEKVGAVEALKKAQRAWIDYRDGHCDAYGFQARGGSMEPQLVASCMTDLTKARTRELQALYKETGR</sequence>
<evidence type="ECO:0000313" key="4">
    <source>
        <dbReference type="Proteomes" id="UP001235269"/>
    </source>
</evidence>
<dbReference type="Proteomes" id="UP001235269">
    <property type="component" value="Unassembled WGS sequence"/>
</dbReference>
<dbReference type="PANTHER" id="PTHR39176">
    <property type="entry name" value="PERIPLASMIC PROTEIN-RELATED"/>
    <property type="match status" value="1"/>
</dbReference>
<dbReference type="InterPro" id="IPR009739">
    <property type="entry name" value="LprI-like_N"/>
</dbReference>